<evidence type="ECO:0000313" key="3">
    <source>
        <dbReference type="Proteomes" id="UP000314294"/>
    </source>
</evidence>
<gene>
    <name evidence="2" type="ORF">EYF80_028271</name>
</gene>
<feature type="compositionally biased region" description="Basic and acidic residues" evidence="1">
    <location>
        <begin position="53"/>
        <end position="65"/>
    </location>
</feature>
<proteinExistence type="predicted"/>
<feature type="region of interest" description="Disordered" evidence="1">
    <location>
        <begin position="1"/>
        <end position="21"/>
    </location>
</feature>
<dbReference type="EMBL" id="SRLO01000314">
    <property type="protein sequence ID" value="TNN61526.1"/>
    <property type="molecule type" value="Genomic_DNA"/>
</dbReference>
<comment type="caution">
    <text evidence="2">The sequence shown here is derived from an EMBL/GenBank/DDBJ whole genome shotgun (WGS) entry which is preliminary data.</text>
</comment>
<dbReference type="AlphaFoldDB" id="A0A4Z2H6Z5"/>
<keyword evidence="3" id="KW-1185">Reference proteome</keyword>
<dbReference type="Proteomes" id="UP000314294">
    <property type="component" value="Unassembled WGS sequence"/>
</dbReference>
<organism evidence="2 3">
    <name type="scientific">Liparis tanakae</name>
    <name type="common">Tanaka's snailfish</name>
    <dbReference type="NCBI Taxonomy" id="230148"/>
    <lineage>
        <taxon>Eukaryota</taxon>
        <taxon>Metazoa</taxon>
        <taxon>Chordata</taxon>
        <taxon>Craniata</taxon>
        <taxon>Vertebrata</taxon>
        <taxon>Euteleostomi</taxon>
        <taxon>Actinopterygii</taxon>
        <taxon>Neopterygii</taxon>
        <taxon>Teleostei</taxon>
        <taxon>Neoteleostei</taxon>
        <taxon>Acanthomorphata</taxon>
        <taxon>Eupercaria</taxon>
        <taxon>Perciformes</taxon>
        <taxon>Cottioidei</taxon>
        <taxon>Cottales</taxon>
        <taxon>Liparidae</taxon>
        <taxon>Liparis</taxon>
    </lineage>
</organism>
<evidence type="ECO:0000313" key="2">
    <source>
        <dbReference type="EMBL" id="TNN61526.1"/>
    </source>
</evidence>
<accession>A0A4Z2H6Z5</accession>
<sequence length="80" mass="8728">MSSVHLVPGRALDPPSDPPCEDTDAVFTCAVRLLEAVLLAGKRRRTGFAGTPSDERLNLERDSRDSAAPNRGQRLLRTRA</sequence>
<evidence type="ECO:0000256" key="1">
    <source>
        <dbReference type="SAM" id="MobiDB-lite"/>
    </source>
</evidence>
<protein>
    <submittedName>
        <fullName evidence="2">Uncharacterized protein</fullName>
    </submittedName>
</protein>
<reference evidence="2 3" key="1">
    <citation type="submission" date="2019-03" db="EMBL/GenBank/DDBJ databases">
        <title>First draft genome of Liparis tanakae, snailfish: a comprehensive survey of snailfish specific genes.</title>
        <authorList>
            <person name="Kim W."/>
            <person name="Song I."/>
            <person name="Jeong J.-H."/>
            <person name="Kim D."/>
            <person name="Kim S."/>
            <person name="Ryu S."/>
            <person name="Song J.Y."/>
            <person name="Lee S.K."/>
        </authorList>
    </citation>
    <scope>NUCLEOTIDE SEQUENCE [LARGE SCALE GENOMIC DNA]</scope>
    <source>
        <tissue evidence="2">Muscle</tissue>
    </source>
</reference>
<name>A0A4Z2H6Z5_9TELE</name>
<feature type="region of interest" description="Disordered" evidence="1">
    <location>
        <begin position="45"/>
        <end position="80"/>
    </location>
</feature>